<dbReference type="InterPro" id="IPR037165">
    <property type="entry name" value="AldOxase/xan_DH_Mopterin-bd_sf"/>
</dbReference>
<dbReference type="InterPro" id="IPR036856">
    <property type="entry name" value="Ald_Oxase/Xan_DH_a/b_sf"/>
</dbReference>
<evidence type="ECO:0000259" key="2">
    <source>
        <dbReference type="PROSITE" id="PS51387"/>
    </source>
</evidence>
<dbReference type="SMART" id="SM01092">
    <property type="entry name" value="CO_deh_flav_C"/>
    <property type="match status" value="1"/>
</dbReference>
<feature type="region of interest" description="Disordered" evidence="1">
    <location>
        <begin position="133"/>
        <end position="158"/>
    </location>
</feature>
<dbReference type="SUPFAM" id="SSF56003">
    <property type="entry name" value="Molybdenum cofactor-binding domain"/>
    <property type="match status" value="1"/>
</dbReference>
<dbReference type="InterPro" id="IPR005107">
    <property type="entry name" value="CO_DH_flav_C"/>
</dbReference>
<dbReference type="InterPro" id="IPR036683">
    <property type="entry name" value="CO_DH_flav_C_dom_sf"/>
</dbReference>
<dbReference type="SUPFAM" id="SSF55447">
    <property type="entry name" value="CO dehydrogenase flavoprotein C-terminal domain-like"/>
    <property type="match status" value="1"/>
</dbReference>
<feature type="domain" description="FAD-binding PCMH-type" evidence="2">
    <location>
        <begin position="783"/>
        <end position="956"/>
    </location>
</feature>
<dbReference type="Pfam" id="PF01315">
    <property type="entry name" value="Ald_Xan_dh_C"/>
    <property type="match status" value="1"/>
</dbReference>
<dbReference type="InterPro" id="IPR008274">
    <property type="entry name" value="AldOxase/xan_DH_MoCoBD1"/>
</dbReference>
<dbReference type="InterPro" id="IPR016169">
    <property type="entry name" value="FAD-bd_PCMH_sub2"/>
</dbReference>
<dbReference type="AlphaFoldDB" id="A0A240EQC7"/>
<gene>
    <name evidence="3" type="primary">pucD</name>
    <name evidence="3" type="ORF">VTH8203_03879</name>
</gene>
<proteinExistence type="predicted"/>
<dbReference type="SUPFAM" id="SSF56176">
    <property type="entry name" value="FAD-binding/transporter-associated domain-like"/>
    <property type="match status" value="1"/>
</dbReference>
<keyword evidence="3" id="KW-0560">Oxidoreductase</keyword>
<protein>
    <submittedName>
        <fullName evidence="3">Putative xanthine dehydrogenase subunit D</fullName>
        <ecNumber evidence="3">1.17.1.4</ecNumber>
    </submittedName>
</protein>
<organism evidence="3 4">
    <name type="scientific">Vibrio thalassae</name>
    <dbReference type="NCBI Taxonomy" id="1243014"/>
    <lineage>
        <taxon>Bacteria</taxon>
        <taxon>Pseudomonadati</taxon>
        <taxon>Pseudomonadota</taxon>
        <taxon>Gammaproteobacteria</taxon>
        <taxon>Vibrionales</taxon>
        <taxon>Vibrionaceae</taxon>
        <taxon>Vibrio</taxon>
    </lineage>
</organism>
<dbReference type="InterPro" id="IPR046867">
    <property type="entry name" value="AldOxase/xan_DH_MoCoBD2"/>
</dbReference>
<dbReference type="Gene3D" id="3.30.465.10">
    <property type="match status" value="1"/>
</dbReference>
<dbReference type="GO" id="GO:0004854">
    <property type="term" value="F:xanthine dehydrogenase activity"/>
    <property type="evidence" value="ECO:0007669"/>
    <property type="project" value="UniProtKB-EC"/>
</dbReference>
<dbReference type="Proteomes" id="UP000219336">
    <property type="component" value="Unassembled WGS sequence"/>
</dbReference>
<dbReference type="InterPro" id="IPR016166">
    <property type="entry name" value="FAD-bd_PCMH"/>
</dbReference>
<sequence length="1074" mass="116972">MNEAGLGSRMPRVDGRAKVEGTAVYGDDVHISGSLHGVCRYTDIPAGRILSLDTTDAIKVPGVERIITYDDIPGDPKVGVIIRDFYPICQEWVRFSGDVIALVIADSYETACEASEKIRVEYEPFQPVTDPASALESDARRIHPDKDSNVVNTHHTGKGDADKAIAKADVVIEHTYQTHYQEHGYIEPESITTYLDPNNNELTIVGSIQNPHRVRSFVAGFLGIPQATINVKRSVLGGSFGGKDETIDHLACRAALSTYLTKRAVKFSYNREQSLIESTKRHPYTMRYKVGVSREGKIEGIKINIIADAGAYATCTQFVTWRSSVQAAGPYDIDHVRVDVTGVYTNNSVSGAMRGFGSPQIIFAHESLMDEIALTCDIDPITVRERNVLKQGSLSMTGQCFDQHTVSASEVLKTAAEKSQFYERMAEMNAKNNVNSPIKYGIGLALSYRGCSLGAEGADNSTALLSLNADSSLNISTGVCENGQGLQTTMAMVAGEVLGVPLDMVRFSESPTSLIADGGPTVASRATMTGGNAVKLGAETIRARLFETIKSDLKVTRIEDTTWRNGQIKSNLQSDIQVPLQEAISRCRQQGINLAAYGWFDPPPIHWDEEKGTGSPYFTWVYGCQVAEVKVDTSTGKVEVLGVTAVHDVGKVINPVGFEGQVAGGIAQGIGFGILEDYNIEQSEVKSDNFDTYLMPTIKDIPNLNIHAIENPDPAGPYGAKSIGEPAAELAAAAIVNAVAFATKRRHRTLPLTLEQVYLGYNLKKPVRQSELLCSGDNHHQVNRLCDLNVTRPETLGEALSLIQQGSMTILAGGTDVLVQHRLQQTAAPLLDITGLKELKAITHEGNSIVIGGGACITDVVEHEEVRHHFPLLAIACKTIGSTQIRNRATLGGNIANAAPCADSIPPLIAYKADIELASEKQVRRVPIAELLKGGYRTDIQPDELLTKIILTIPDKPFELTEYVQLGRRNALNITRLSLSCLMNVEQGIVKECRLVDGALFSYPRRLYQVEEVLCETTLDERVIGRAISVLSNIIETEIGGRWSAAYKQPVYLNMFRELMSEIQTKLSDGQSLA</sequence>
<evidence type="ECO:0000313" key="4">
    <source>
        <dbReference type="Proteomes" id="UP000219336"/>
    </source>
</evidence>
<dbReference type="PROSITE" id="PS51387">
    <property type="entry name" value="FAD_PCMH"/>
    <property type="match status" value="1"/>
</dbReference>
<dbReference type="PANTHER" id="PTHR11908">
    <property type="entry name" value="XANTHINE DEHYDROGENASE"/>
    <property type="match status" value="1"/>
</dbReference>
<dbReference type="RefSeq" id="WP_096995176.1">
    <property type="nucleotide sequence ID" value="NZ_JBHSII010000011.1"/>
</dbReference>
<dbReference type="SMART" id="SM01008">
    <property type="entry name" value="Ald_Xan_dh_C"/>
    <property type="match status" value="1"/>
</dbReference>
<dbReference type="InterPro" id="IPR016208">
    <property type="entry name" value="Ald_Oxase/xanthine_DH-like"/>
</dbReference>
<evidence type="ECO:0000313" key="3">
    <source>
        <dbReference type="EMBL" id="SNX50225.1"/>
    </source>
</evidence>
<dbReference type="EMBL" id="OANU01000107">
    <property type="protein sequence ID" value="SNX50225.1"/>
    <property type="molecule type" value="Genomic_DNA"/>
</dbReference>
<dbReference type="Pfam" id="PF03450">
    <property type="entry name" value="CO_deh_flav_C"/>
    <property type="match status" value="1"/>
</dbReference>
<dbReference type="InterPro" id="IPR036318">
    <property type="entry name" value="FAD-bd_PCMH-like_sf"/>
</dbReference>
<feature type="compositionally biased region" description="Basic and acidic residues" evidence="1">
    <location>
        <begin position="137"/>
        <end position="148"/>
    </location>
</feature>
<dbReference type="Gene3D" id="3.30.390.50">
    <property type="entry name" value="CO dehydrogenase flavoprotein, C-terminal domain"/>
    <property type="match status" value="1"/>
</dbReference>
<dbReference type="EC" id="1.17.1.4" evidence="3"/>
<dbReference type="InterPro" id="IPR000674">
    <property type="entry name" value="Ald_Oxase/Xan_DH_a/b"/>
</dbReference>
<dbReference type="SUPFAM" id="SSF54665">
    <property type="entry name" value="CO dehydrogenase molybdoprotein N-domain-like"/>
    <property type="match status" value="1"/>
</dbReference>
<keyword evidence="4" id="KW-1185">Reference proteome</keyword>
<dbReference type="Gene3D" id="3.30.365.10">
    <property type="entry name" value="Aldehyde oxidase/xanthine dehydrogenase, molybdopterin binding domain"/>
    <property type="match status" value="4"/>
</dbReference>
<dbReference type="GO" id="GO:0071949">
    <property type="term" value="F:FAD binding"/>
    <property type="evidence" value="ECO:0007669"/>
    <property type="project" value="InterPro"/>
</dbReference>
<evidence type="ECO:0000256" key="1">
    <source>
        <dbReference type="SAM" id="MobiDB-lite"/>
    </source>
</evidence>
<reference evidence="4" key="1">
    <citation type="submission" date="2016-06" db="EMBL/GenBank/DDBJ databases">
        <authorList>
            <person name="Rodrigo-Torres L."/>
            <person name="Arahal R.D."/>
            <person name="Lucena T."/>
        </authorList>
    </citation>
    <scope>NUCLEOTIDE SEQUENCE [LARGE SCALE GENOMIC DNA]</scope>
    <source>
        <strain evidence="4">CECT8203</strain>
    </source>
</reference>
<dbReference type="GO" id="GO:0005506">
    <property type="term" value="F:iron ion binding"/>
    <property type="evidence" value="ECO:0007669"/>
    <property type="project" value="InterPro"/>
</dbReference>
<dbReference type="PANTHER" id="PTHR11908:SF157">
    <property type="entry name" value="XANTHINE DEHYDROGENASE SUBUNIT D-RELATED"/>
    <property type="match status" value="1"/>
</dbReference>
<dbReference type="InterPro" id="IPR002346">
    <property type="entry name" value="Mopterin_DH_FAD-bd"/>
</dbReference>
<dbReference type="Pfam" id="PF02738">
    <property type="entry name" value="MoCoBD_1"/>
    <property type="match status" value="1"/>
</dbReference>
<name>A0A240EQC7_9VIBR</name>
<dbReference type="Pfam" id="PF00941">
    <property type="entry name" value="FAD_binding_5"/>
    <property type="match status" value="1"/>
</dbReference>
<dbReference type="OrthoDB" id="9767994at2"/>
<accession>A0A240EQC7</accession>
<dbReference type="Pfam" id="PF20256">
    <property type="entry name" value="MoCoBD_2"/>
    <property type="match status" value="1"/>
</dbReference>
<dbReference type="Gene3D" id="3.90.1170.50">
    <property type="entry name" value="Aldehyde oxidase/xanthine dehydrogenase, a/b hammerhead"/>
    <property type="match status" value="1"/>
</dbReference>